<feature type="compositionally biased region" description="Pro residues" evidence="5">
    <location>
        <begin position="701"/>
        <end position="719"/>
    </location>
</feature>
<evidence type="ECO:0000256" key="5">
    <source>
        <dbReference type="SAM" id="MobiDB-lite"/>
    </source>
</evidence>
<comment type="subcellular location">
    <subcellularLocation>
        <location evidence="1">Cytoplasm</location>
        <location evidence="1">Cytoskeleton</location>
    </subcellularLocation>
</comment>
<reference evidence="6" key="1">
    <citation type="submission" date="2020-11" db="EMBL/GenBank/DDBJ databases">
        <authorList>
            <person name="Tran Van P."/>
        </authorList>
    </citation>
    <scope>NUCLEOTIDE SEQUENCE</scope>
</reference>
<feature type="compositionally biased region" description="Polar residues" evidence="5">
    <location>
        <begin position="342"/>
        <end position="351"/>
    </location>
</feature>
<feature type="compositionally biased region" description="Basic residues" evidence="5">
    <location>
        <begin position="61"/>
        <end position="71"/>
    </location>
</feature>
<feature type="region of interest" description="Disordered" evidence="5">
    <location>
        <begin position="1151"/>
        <end position="1180"/>
    </location>
</feature>
<feature type="compositionally biased region" description="Low complexity" evidence="5">
    <location>
        <begin position="720"/>
        <end position="732"/>
    </location>
</feature>
<feature type="compositionally biased region" description="Polar residues" evidence="5">
    <location>
        <begin position="925"/>
        <end position="942"/>
    </location>
</feature>
<dbReference type="PANTHER" id="PTHR47970:SF12">
    <property type="entry name" value="KINESIN FAMILY MEMBER 11"/>
    <property type="match status" value="1"/>
</dbReference>
<gene>
    <name evidence="6" type="ORF">CTOB1V02_LOCUS5246</name>
</gene>
<feature type="region of interest" description="Disordered" evidence="5">
    <location>
        <begin position="61"/>
        <end position="258"/>
    </location>
</feature>
<name>A0A7R8WDW6_9CRUS</name>
<protein>
    <submittedName>
        <fullName evidence="6">Uncharacterized protein</fullName>
    </submittedName>
</protein>
<keyword evidence="4" id="KW-0206">Cytoskeleton</keyword>
<evidence type="ECO:0000256" key="3">
    <source>
        <dbReference type="ARBA" id="ARBA00023175"/>
    </source>
</evidence>
<evidence type="ECO:0000313" key="6">
    <source>
        <dbReference type="EMBL" id="CAD7227338.1"/>
    </source>
</evidence>
<dbReference type="GO" id="GO:0090307">
    <property type="term" value="P:mitotic spindle assembly"/>
    <property type="evidence" value="ECO:0007669"/>
    <property type="project" value="TreeGrafter"/>
</dbReference>
<feature type="region of interest" description="Disordered" evidence="5">
    <location>
        <begin position="302"/>
        <end position="412"/>
    </location>
</feature>
<keyword evidence="2" id="KW-0963">Cytoplasm</keyword>
<dbReference type="InterPro" id="IPR047149">
    <property type="entry name" value="KIF11-like"/>
</dbReference>
<feature type="region of interest" description="Disordered" evidence="5">
    <location>
        <begin position="426"/>
        <end position="543"/>
    </location>
</feature>
<feature type="compositionally biased region" description="Polar residues" evidence="5">
    <location>
        <begin position="669"/>
        <end position="682"/>
    </location>
</feature>
<dbReference type="EMBL" id="OB661107">
    <property type="protein sequence ID" value="CAD7227338.1"/>
    <property type="molecule type" value="Genomic_DNA"/>
</dbReference>
<feature type="compositionally biased region" description="Basic and acidic residues" evidence="5">
    <location>
        <begin position="115"/>
        <end position="129"/>
    </location>
</feature>
<dbReference type="OrthoDB" id="6621371at2759"/>
<dbReference type="GO" id="GO:0072686">
    <property type="term" value="C:mitotic spindle"/>
    <property type="evidence" value="ECO:0007669"/>
    <property type="project" value="TreeGrafter"/>
</dbReference>
<dbReference type="GO" id="GO:0005876">
    <property type="term" value="C:spindle microtubule"/>
    <property type="evidence" value="ECO:0007669"/>
    <property type="project" value="TreeGrafter"/>
</dbReference>
<keyword evidence="3" id="KW-0505">Motor protein</keyword>
<feature type="compositionally biased region" description="Pro residues" evidence="5">
    <location>
        <begin position="843"/>
        <end position="861"/>
    </location>
</feature>
<feature type="compositionally biased region" description="Basic and acidic residues" evidence="5">
    <location>
        <begin position="566"/>
        <end position="636"/>
    </location>
</feature>
<feature type="region of interest" description="Disordered" evidence="5">
    <location>
        <begin position="566"/>
        <end position="1045"/>
    </location>
</feature>
<feature type="compositionally biased region" description="Basic and acidic residues" evidence="5">
    <location>
        <begin position="459"/>
        <end position="543"/>
    </location>
</feature>
<dbReference type="AlphaFoldDB" id="A0A7R8WDW6"/>
<feature type="compositionally biased region" description="Basic and acidic residues" evidence="5">
    <location>
        <begin position="361"/>
        <end position="381"/>
    </location>
</feature>
<dbReference type="GO" id="GO:0008574">
    <property type="term" value="F:plus-end-directed microtubule motor activity"/>
    <property type="evidence" value="ECO:0007669"/>
    <property type="project" value="TreeGrafter"/>
</dbReference>
<feature type="compositionally biased region" description="Basic residues" evidence="5">
    <location>
        <begin position="214"/>
        <end position="223"/>
    </location>
</feature>
<feature type="compositionally biased region" description="Basic and acidic residues" evidence="5">
    <location>
        <begin position="438"/>
        <end position="449"/>
    </location>
</feature>
<dbReference type="GO" id="GO:0051231">
    <property type="term" value="P:spindle elongation"/>
    <property type="evidence" value="ECO:0007669"/>
    <property type="project" value="TreeGrafter"/>
</dbReference>
<organism evidence="6">
    <name type="scientific">Cyprideis torosa</name>
    <dbReference type="NCBI Taxonomy" id="163714"/>
    <lineage>
        <taxon>Eukaryota</taxon>
        <taxon>Metazoa</taxon>
        <taxon>Ecdysozoa</taxon>
        <taxon>Arthropoda</taxon>
        <taxon>Crustacea</taxon>
        <taxon>Oligostraca</taxon>
        <taxon>Ostracoda</taxon>
        <taxon>Podocopa</taxon>
        <taxon>Podocopida</taxon>
        <taxon>Cytherocopina</taxon>
        <taxon>Cytheroidea</taxon>
        <taxon>Cytherideidae</taxon>
        <taxon>Cyprideis</taxon>
    </lineage>
</organism>
<sequence>MQVTGNLVPRYGWLVLSERRFGGAWCLSLGPPLVESVEWDAPPQLLSHSAARHKMAIRPKRTHMASKHRRLQQLNSPSPLPATPEEGPPLIGERKEPLIDLSDLPIHPVSPSSAKSERSHSLATPRRDYSPSVPGHPGVASADPPPFGVGSRLSRSKSAASGVVLSEEDHSGGSPGAAKNKKKKKSTSRSPPEEDDDRAAASTSFLGRLFGSRRSLKKTHHKSGSSVPSGTPEGSPVTSSASPPVPRGRGSQVPAMLAPKRIEATGGYAKDRSTHYISAEPGGDQFHSLEHRFPESVHRGGVQAVGHHTPDGPKSLVTHLPSSGSAWDPERSDEEEVIAPAQLTSPGSASPSVLKKPRTRAARDYSDDFQEFEERIRRSEDSSEDLGSSSENLDVRVTSGRHQQSKASLDRQVARELEAKWKRISQSSLVRSCEEEEEARRREMERKEREEEEREREEDERWRREEEKEEERRKEKEIEDELRRRFSRDHEAERKRREEEEALRMQRKMREEEERRRQEEEEEKRRLEEARMRQEEEERKRREVEVLRKIEEEARRRRELEEMRRLKQEEEERKEREREERRQREEEEKRKREQEEEEKKRRKEEEEMRKEKEREEEERRRMEAIRAKEEEHERKMQLLAQHQEQQLKASAPVPIPRPRTIIQKRGTPPSGSNDSLTDSSVVPISERMRAFSSSSSDKKTPPIPPVDSPPSLTPSPPSSPSISPKSSQDSVPAFFQQPKRSSSITHRPEPLGAAFSTELKRAEPFFPTASEPALPRSMPTPTGAKDRPLPPLPSSPGASHPPVILRRSPPAESPPPPSPSAAESELMKVFHRRSLKLKDEDVPAPPPSEPPAPPVSPPPPVRFLSHEPPRQPPSVTPPADKGQKRRPSLERIGPAEKPSYLPPIEKKASPFGAGTGKSAIPLPKQSVNKSETPSTLSKTPSLNPVRPSKLPVARQDSGGSTGGEGKSNLLAPASASRANYTPTRSASHSHVFRPPPDGFAEGKKTAGDSSRRLSNPAILRPSERNNNLIIEERSAPPTSSNPLSNVKLRSAAPALIENMNNKLHNNNQRLASPSAEDPPASEMEAARLRLHHSKETVVPQTTPAPFLPRAKILPEKKALTLENDVIIESSTGEHTDGSDGIPEWKRIAQQRKSERARKVAIQDAGLTNDANAPGSRNSKVMDMVNTFQKRGLTTAGS</sequence>
<evidence type="ECO:0000256" key="4">
    <source>
        <dbReference type="ARBA" id="ARBA00023212"/>
    </source>
</evidence>
<evidence type="ECO:0000256" key="2">
    <source>
        <dbReference type="ARBA" id="ARBA00022490"/>
    </source>
</evidence>
<accession>A0A7R8WDW6</accession>
<evidence type="ECO:0000256" key="1">
    <source>
        <dbReference type="ARBA" id="ARBA00004245"/>
    </source>
</evidence>
<feature type="compositionally biased region" description="Basic and acidic residues" evidence="5">
    <location>
        <begin position="1000"/>
        <end position="1011"/>
    </location>
</feature>
<proteinExistence type="predicted"/>
<dbReference type="PANTHER" id="PTHR47970">
    <property type="entry name" value="KINESIN-LIKE PROTEIN KIF11"/>
    <property type="match status" value="1"/>
</dbReference>
<feature type="compositionally biased region" description="Polar residues" evidence="5">
    <location>
        <begin position="976"/>
        <end position="988"/>
    </location>
</feature>
<feature type="compositionally biased region" description="Polar residues" evidence="5">
    <location>
        <begin position="1168"/>
        <end position="1178"/>
    </location>
</feature>